<keyword evidence="8 9" id="KW-0378">Hydrolase</keyword>
<dbReference type="HAMAP" id="MF_00060">
    <property type="entry name" value="SurE"/>
    <property type="match status" value="1"/>
</dbReference>
<evidence type="ECO:0000256" key="3">
    <source>
        <dbReference type="ARBA" id="ARBA00004496"/>
    </source>
</evidence>
<dbReference type="SUPFAM" id="SSF64167">
    <property type="entry name" value="SurE-like"/>
    <property type="match status" value="1"/>
</dbReference>
<dbReference type="InterPro" id="IPR030048">
    <property type="entry name" value="SurE"/>
</dbReference>
<dbReference type="NCBIfam" id="TIGR00087">
    <property type="entry name" value="surE"/>
    <property type="match status" value="1"/>
</dbReference>
<dbReference type="FunFam" id="3.40.1210.10:FF:000001">
    <property type="entry name" value="5'/3'-nucleotidase SurE"/>
    <property type="match status" value="1"/>
</dbReference>
<dbReference type="GO" id="GO:0004309">
    <property type="term" value="F:exopolyphosphatase activity"/>
    <property type="evidence" value="ECO:0007669"/>
    <property type="project" value="TreeGrafter"/>
</dbReference>
<feature type="binding site" evidence="9">
    <location>
        <position position="40"/>
    </location>
    <ligand>
        <name>a divalent metal cation</name>
        <dbReference type="ChEBI" id="CHEBI:60240"/>
    </ligand>
</feature>
<keyword evidence="7 9" id="KW-0547">Nucleotide-binding</keyword>
<evidence type="ECO:0000256" key="2">
    <source>
        <dbReference type="ARBA" id="ARBA00001946"/>
    </source>
</evidence>
<dbReference type="GO" id="GO:0005737">
    <property type="term" value="C:cytoplasm"/>
    <property type="evidence" value="ECO:0007669"/>
    <property type="project" value="UniProtKB-SubCell"/>
</dbReference>
<reference evidence="12" key="1">
    <citation type="submission" date="2018-05" db="EMBL/GenBank/DDBJ databases">
        <title>Zavarzinia sp. HR-AS.</title>
        <authorList>
            <person name="Lee Y."/>
            <person name="Jeon C.O."/>
        </authorList>
    </citation>
    <scope>NUCLEOTIDE SEQUENCE [LARGE SCALE GENOMIC DNA]</scope>
    <source>
        <strain evidence="12">DSM 1231</strain>
    </source>
</reference>
<evidence type="ECO:0000256" key="9">
    <source>
        <dbReference type="HAMAP-Rule" id="MF_00060"/>
    </source>
</evidence>
<gene>
    <name evidence="9" type="primary">surE</name>
    <name evidence="11" type="ORF">DKG75_03620</name>
</gene>
<evidence type="ECO:0000259" key="10">
    <source>
        <dbReference type="Pfam" id="PF01975"/>
    </source>
</evidence>
<comment type="cofactor">
    <cofactor evidence="9">
        <name>a divalent metal cation</name>
        <dbReference type="ChEBI" id="CHEBI:60240"/>
    </cofactor>
    <text evidence="9">Binds 1 divalent metal cation per subunit.</text>
</comment>
<dbReference type="Gene3D" id="3.40.1210.10">
    <property type="entry name" value="Survival protein SurE-like phosphatase/nucleotidase"/>
    <property type="match status" value="1"/>
</dbReference>
<comment type="caution">
    <text evidence="11">The sequence shown here is derived from an EMBL/GenBank/DDBJ whole genome shotgun (WGS) entry which is preliminary data.</text>
</comment>
<name>A0A317E997_9PROT</name>
<dbReference type="InterPro" id="IPR002828">
    <property type="entry name" value="SurE-like_Pase/nucleotidase"/>
</dbReference>
<dbReference type="NCBIfam" id="NF001490">
    <property type="entry name" value="PRK00346.1-4"/>
    <property type="match status" value="1"/>
</dbReference>
<feature type="binding site" evidence="9">
    <location>
        <position position="8"/>
    </location>
    <ligand>
        <name>a divalent metal cation</name>
        <dbReference type="ChEBI" id="CHEBI:60240"/>
    </ligand>
</feature>
<accession>A0A317E997</accession>
<evidence type="ECO:0000256" key="7">
    <source>
        <dbReference type="ARBA" id="ARBA00022741"/>
    </source>
</evidence>
<dbReference type="PANTHER" id="PTHR30457">
    <property type="entry name" value="5'-NUCLEOTIDASE SURE"/>
    <property type="match status" value="1"/>
</dbReference>
<dbReference type="GO" id="GO:0008254">
    <property type="term" value="F:3'-nucleotidase activity"/>
    <property type="evidence" value="ECO:0007669"/>
    <property type="project" value="TreeGrafter"/>
</dbReference>
<protein>
    <recommendedName>
        <fullName evidence="9">5'-nucleotidase SurE</fullName>
        <ecNumber evidence="9">3.1.3.5</ecNumber>
    </recommendedName>
    <alternativeName>
        <fullName evidence="9">Nucleoside 5'-monophosphate phosphohydrolase</fullName>
    </alternativeName>
</protein>
<feature type="binding site" evidence="9">
    <location>
        <position position="9"/>
    </location>
    <ligand>
        <name>a divalent metal cation</name>
        <dbReference type="ChEBI" id="CHEBI:60240"/>
    </ligand>
</feature>
<comment type="similarity">
    <text evidence="4 9">Belongs to the SurE nucleotidase family.</text>
</comment>
<comment type="function">
    <text evidence="9">Nucleotidase that shows phosphatase activity on nucleoside 5'-monophosphates.</text>
</comment>
<dbReference type="GO" id="GO:0000166">
    <property type="term" value="F:nucleotide binding"/>
    <property type="evidence" value="ECO:0007669"/>
    <property type="project" value="UniProtKB-KW"/>
</dbReference>
<evidence type="ECO:0000256" key="6">
    <source>
        <dbReference type="ARBA" id="ARBA00022723"/>
    </source>
</evidence>
<comment type="subcellular location">
    <subcellularLocation>
        <location evidence="3 9">Cytoplasm</location>
    </subcellularLocation>
</comment>
<dbReference type="GO" id="GO:0008253">
    <property type="term" value="F:5'-nucleotidase activity"/>
    <property type="evidence" value="ECO:0007669"/>
    <property type="project" value="UniProtKB-UniRule"/>
</dbReference>
<feature type="domain" description="Survival protein SurE-like phosphatase/nucleotidase" evidence="10">
    <location>
        <begin position="3"/>
        <end position="187"/>
    </location>
</feature>
<keyword evidence="6 9" id="KW-0479">Metal-binding</keyword>
<sequence length="256" mass="27498">MRILVSNDDGIHAPGLQVLIRIAKAISSDVWVVAPETEQSGASHSLTLTEPLRVRKVAPRRFAVSGTPTDCVMMALDRLVTGRKPDLVLSGVNRGGNIGEDVTYSGTIAAAMEGTMLGVPSIAFSQVIGFDRAKPIQWACAAAHGPAVVRRLVETGWPRDVLINVNFPPVAPEAVTGVRVCHQGRRGVGNLFVEQRVDARGNDYFWLGYRRSPEPPEPDSDIEAVYAGAIAVTALHLDLTHYDTQANLRRAFAGGA</sequence>
<evidence type="ECO:0000256" key="5">
    <source>
        <dbReference type="ARBA" id="ARBA00022490"/>
    </source>
</evidence>
<evidence type="ECO:0000256" key="8">
    <source>
        <dbReference type="ARBA" id="ARBA00022801"/>
    </source>
</evidence>
<keyword evidence="5 9" id="KW-0963">Cytoplasm</keyword>
<dbReference type="Pfam" id="PF01975">
    <property type="entry name" value="SurE"/>
    <property type="match status" value="1"/>
</dbReference>
<dbReference type="PANTHER" id="PTHR30457:SF12">
    <property type="entry name" value="5'_3'-NUCLEOTIDASE SURE"/>
    <property type="match status" value="1"/>
</dbReference>
<evidence type="ECO:0000313" key="12">
    <source>
        <dbReference type="Proteomes" id="UP000246077"/>
    </source>
</evidence>
<organism evidence="11 12">
    <name type="scientific">Zavarzinia compransoris</name>
    <dbReference type="NCBI Taxonomy" id="1264899"/>
    <lineage>
        <taxon>Bacteria</taxon>
        <taxon>Pseudomonadati</taxon>
        <taxon>Pseudomonadota</taxon>
        <taxon>Alphaproteobacteria</taxon>
        <taxon>Rhodospirillales</taxon>
        <taxon>Zavarziniaceae</taxon>
        <taxon>Zavarzinia</taxon>
    </lineage>
</organism>
<dbReference type="AlphaFoldDB" id="A0A317E997"/>
<dbReference type="EC" id="3.1.3.5" evidence="9"/>
<evidence type="ECO:0000256" key="4">
    <source>
        <dbReference type="ARBA" id="ARBA00011062"/>
    </source>
</evidence>
<dbReference type="GO" id="GO:0046872">
    <property type="term" value="F:metal ion binding"/>
    <property type="evidence" value="ECO:0007669"/>
    <property type="project" value="UniProtKB-UniRule"/>
</dbReference>
<comment type="catalytic activity">
    <reaction evidence="1 9">
        <text>a ribonucleoside 5'-phosphate + H2O = a ribonucleoside + phosphate</text>
        <dbReference type="Rhea" id="RHEA:12484"/>
        <dbReference type="ChEBI" id="CHEBI:15377"/>
        <dbReference type="ChEBI" id="CHEBI:18254"/>
        <dbReference type="ChEBI" id="CHEBI:43474"/>
        <dbReference type="ChEBI" id="CHEBI:58043"/>
        <dbReference type="EC" id="3.1.3.5"/>
    </reaction>
</comment>
<dbReference type="OrthoDB" id="9780815at2"/>
<evidence type="ECO:0000313" key="11">
    <source>
        <dbReference type="EMBL" id="PWR23668.1"/>
    </source>
</evidence>
<comment type="cofactor">
    <cofactor evidence="2">
        <name>Mg(2+)</name>
        <dbReference type="ChEBI" id="CHEBI:18420"/>
    </cofactor>
</comment>
<dbReference type="EMBL" id="QGLF01000001">
    <property type="protein sequence ID" value="PWR23668.1"/>
    <property type="molecule type" value="Genomic_DNA"/>
</dbReference>
<dbReference type="Proteomes" id="UP000246077">
    <property type="component" value="Unassembled WGS sequence"/>
</dbReference>
<feature type="binding site" evidence="9">
    <location>
        <position position="93"/>
    </location>
    <ligand>
        <name>a divalent metal cation</name>
        <dbReference type="ChEBI" id="CHEBI:60240"/>
    </ligand>
</feature>
<proteinExistence type="inferred from homology"/>
<evidence type="ECO:0000256" key="1">
    <source>
        <dbReference type="ARBA" id="ARBA00000815"/>
    </source>
</evidence>
<keyword evidence="12" id="KW-1185">Reference proteome</keyword>
<dbReference type="InterPro" id="IPR036523">
    <property type="entry name" value="SurE-like_sf"/>
</dbReference>